<dbReference type="Gene3D" id="3.90.550.10">
    <property type="entry name" value="Spore Coat Polysaccharide Biosynthesis Protein SpsA, Chain A"/>
    <property type="match status" value="1"/>
</dbReference>
<comment type="similarity">
    <text evidence="1">Belongs to the glycosyltransferase 2 family.</text>
</comment>
<dbReference type="SUPFAM" id="SSF53448">
    <property type="entry name" value="Nucleotide-diphospho-sugar transferases"/>
    <property type="match status" value="1"/>
</dbReference>
<dbReference type="GO" id="GO:0016757">
    <property type="term" value="F:glycosyltransferase activity"/>
    <property type="evidence" value="ECO:0007669"/>
    <property type="project" value="UniProtKB-KW"/>
</dbReference>
<name>L0RCJ0_9BACT</name>
<dbReference type="PANTHER" id="PTHR43179:SF12">
    <property type="entry name" value="GALACTOFURANOSYLTRANSFERASE GLFT2"/>
    <property type="match status" value="1"/>
</dbReference>
<reference evidence="5 6" key="1">
    <citation type="submission" date="2012-10" db="EMBL/GenBank/DDBJ databases">
        <authorList>
            <person name="Genoscope - CEA"/>
        </authorList>
    </citation>
    <scope>NUCLEOTIDE SEQUENCE [LARGE SCALE GENOMIC DNA]</scope>
    <source>
        <strain evidence="6">AM13 / DSM 14728</strain>
    </source>
</reference>
<evidence type="ECO:0000313" key="5">
    <source>
        <dbReference type="EMBL" id="CCO23922.1"/>
    </source>
</evidence>
<protein>
    <submittedName>
        <fullName evidence="5">Glycosyl transferase family 2</fullName>
    </submittedName>
</protein>
<dbReference type="OrthoDB" id="5443808at2"/>
<dbReference type="RefSeq" id="WP_015336525.1">
    <property type="nucleotide sequence ID" value="NC_020055.1"/>
</dbReference>
<dbReference type="eggNOG" id="COG1216">
    <property type="taxonomic scope" value="Bacteria"/>
</dbReference>
<dbReference type="KEGG" id="dhy:DESAM_21645"/>
<evidence type="ECO:0000259" key="4">
    <source>
        <dbReference type="Pfam" id="PF00535"/>
    </source>
</evidence>
<gene>
    <name evidence="5" type="ORF">DESAM_21645</name>
</gene>
<dbReference type="Pfam" id="PF00535">
    <property type="entry name" value="Glycos_transf_2"/>
    <property type="match status" value="1"/>
</dbReference>
<dbReference type="InterPro" id="IPR029044">
    <property type="entry name" value="Nucleotide-diphossugar_trans"/>
</dbReference>
<accession>L0RCJ0</accession>
<keyword evidence="3 5" id="KW-0808">Transferase</keyword>
<proteinExistence type="inferred from homology"/>
<evidence type="ECO:0000256" key="1">
    <source>
        <dbReference type="ARBA" id="ARBA00006739"/>
    </source>
</evidence>
<dbReference type="Proteomes" id="UP000010808">
    <property type="component" value="Chromosome"/>
</dbReference>
<dbReference type="AlphaFoldDB" id="L0RCJ0"/>
<dbReference type="InterPro" id="IPR001173">
    <property type="entry name" value="Glyco_trans_2-like"/>
</dbReference>
<feature type="domain" description="Glycosyltransferase 2-like" evidence="4">
    <location>
        <begin position="265"/>
        <end position="399"/>
    </location>
</feature>
<dbReference type="STRING" id="1121451.DESAM_21645"/>
<dbReference type="PANTHER" id="PTHR43179">
    <property type="entry name" value="RHAMNOSYLTRANSFERASE WBBL"/>
    <property type="match status" value="1"/>
</dbReference>
<evidence type="ECO:0000256" key="2">
    <source>
        <dbReference type="ARBA" id="ARBA00022676"/>
    </source>
</evidence>
<organism evidence="5 6">
    <name type="scientific">Maridesulfovibrio hydrothermalis AM13 = DSM 14728</name>
    <dbReference type="NCBI Taxonomy" id="1121451"/>
    <lineage>
        <taxon>Bacteria</taxon>
        <taxon>Pseudomonadati</taxon>
        <taxon>Thermodesulfobacteriota</taxon>
        <taxon>Desulfovibrionia</taxon>
        <taxon>Desulfovibrionales</taxon>
        <taxon>Desulfovibrionaceae</taxon>
        <taxon>Maridesulfovibrio</taxon>
    </lineage>
</organism>
<dbReference type="EMBL" id="FO203522">
    <property type="protein sequence ID" value="CCO23922.1"/>
    <property type="molecule type" value="Genomic_DNA"/>
</dbReference>
<dbReference type="PATRIC" id="fig|1121451.3.peg.1886"/>
<evidence type="ECO:0000256" key="3">
    <source>
        <dbReference type="ARBA" id="ARBA00022679"/>
    </source>
</evidence>
<evidence type="ECO:0000313" key="6">
    <source>
        <dbReference type="Proteomes" id="UP000010808"/>
    </source>
</evidence>
<dbReference type="CDD" id="cd00761">
    <property type="entry name" value="Glyco_tranf_GTA_type"/>
    <property type="match status" value="1"/>
</dbReference>
<dbReference type="HOGENOM" id="CLU_023729_0_0_7"/>
<sequence>MISQNTQQIVSDIDKLLSAIKKAIPLWVLGTEEITHQSGLINIFEHHSKTNPQLTGISKKLSLLMWMQNPLDRTATQKCHELNGSSCSAPLSKLLNAILSLPQPEIPFEDLDNLLQSRDRKLIIRHLFPLLRGPDGFTWLTHCWDTLLRMGNPDIPVTALDLINWNKELIPIKQRLKAQYYFLYRPADESLSAVEKLDGNIWSLWKEYMRCELLLRTNRQKEAVECLSALWKSNVWNINWGQKLHALLNPIDTTGALNDSADVCILMYSWNNGKLIENTLKNVAESSIGNAKVFALNNGSSDNTGEVVSAAKKLFQREQYKEIQLPVNVGAPPARNWLLAEPEVRRSKWAVFLDDDVELPENWLKELLATAKHYNNPGAVGCRITSASVPTSLQSADYHLFPPGNGTSQIDGLTEHVMVFDSCRNAFDCGQFSYTRPAVHVSGCCHMLNMEAVHKCGPFDVRFNPTQFDDLERDLRASLGGYTHIYAGQLGIQHIQHSSLAKASNMRGMAQVFGNKIKLESKYSADNLNSIFSKDLTRLWADTEKKWKELAETV</sequence>
<keyword evidence="6" id="KW-1185">Reference proteome</keyword>
<keyword evidence="2" id="KW-0328">Glycosyltransferase</keyword>